<reference evidence="1" key="1">
    <citation type="journal article" date="2014" name="Front. Microbiol.">
        <title>High frequency of phylogenetically diverse reductive dehalogenase-homologous genes in deep subseafloor sedimentary metagenomes.</title>
        <authorList>
            <person name="Kawai M."/>
            <person name="Futagami T."/>
            <person name="Toyoda A."/>
            <person name="Takaki Y."/>
            <person name="Nishi S."/>
            <person name="Hori S."/>
            <person name="Arai W."/>
            <person name="Tsubouchi T."/>
            <person name="Morono Y."/>
            <person name="Uchiyama I."/>
            <person name="Ito T."/>
            <person name="Fujiyama A."/>
            <person name="Inagaki F."/>
            <person name="Takami H."/>
        </authorList>
    </citation>
    <scope>NUCLEOTIDE SEQUENCE</scope>
    <source>
        <strain evidence="1">Expedition CK06-06</strain>
    </source>
</reference>
<dbReference type="EMBL" id="BART01016242">
    <property type="protein sequence ID" value="GAG79235.1"/>
    <property type="molecule type" value="Genomic_DNA"/>
</dbReference>
<organism evidence="1">
    <name type="scientific">marine sediment metagenome</name>
    <dbReference type="NCBI Taxonomy" id="412755"/>
    <lineage>
        <taxon>unclassified sequences</taxon>
        <taxon>metagenomes</taxon>
        <taxon>ecological metagenomes</taxon>
    </lineage>
</organism>
<protein>
    <submittedName>
        <fullName evidence="1">Uncharacterized protein</fullName>
    </submittedName>
</protein>
<name>X1A9V8_9ZZZZ</name>
<feature type="non-terminal residue" evidence="1">
    <location>
        <position position="1"/>
    </location>
</feature>
<evidence type="ECO:0000313" key="1">
    <source>
        <dbReference type="EMBL" id="GAG79235.1"/>
    </source>
</evidence>
<dbReference type="AlphaFoldDB" id="X1A9V8"/>
<sequence>VFVPAAGTIVMTAYLTNTVGNDLQIRFGGVQFYINTAAQLGFIGATMCDGVNVEYRNITGGGANLTLYGVSLA</sequence>
<accession>X1A9V8</accession>
<gene>
    <name evidence="1" type="ORF">S01H4_31289</name>
</gene>
<comment type="caution">
    <text evidence="1">The sequence shown here is derived from an EMBL/GenBank/DDBJ whole genome shotgun (WGS) entry which is preliminary data.</text>
</comment>
<proteinExistence type="predicted"/>